<dbReference type="ExpressionAtlas" id="A0A1D6N2N1">
    <property type="expression patterns" value="baseline and differential"/>
</dbReference>
<dbReference type="AlphaFoldDB" id="A0A1D6N2N1"/>
<name>A0A1D6N2N1_MAIZE</name>
<accession>A0A1D6N2N1</accession>
<evidence type="ECO:0000313" key="1">
    <source>
        <dbReference type="EMBL" id="ONM34970.1"/>
    </source>
</evidence>
<proteinExistence type="predicted"/>
<gene>
    <name evidence="1" type="ORF">ZEAMMB73_Zm00001d042291</name>
</gene>
<reference evidence="1" key="1">
    <citation type="submission" date="2015-12" db="EMBL/GenBank/DDBJ databases">
        <title>Update maize B73 reference genome by single molecule sequencing technologies.</title>
        <authorList>
            <consortium name="Maize Genome Sequencing Project"/>
            <person name="Ware D."/>
        </authorList>
    </citation>
    <scope>NUCLEOTIDE SEQUENCE [LARGE SCALE GENOMIC DNA]</scope>
    <source>
        <tissue evidence="1">Seedling</tissue>
    </source>
</reference>
<protein>
    <submittedName>
        <fullName evidence="1">ENTH/VHS family protein</fullName>
    </submittedName>
</protein>
<organism evidence="1">
    <name type="scientific">Zea mays</name>
    <name type="common">Maize</name>
    <dbReference type="NCBI Taxonomy" id="4577"/>
    <lineage>
        <taxon>Eukaryota</taxon>
        <taxon>Viridiplantae</taxon>
        <taxon>Streptophyta</taxon>
        <taxon>Embryophyta</taxon>
        <taxon>Tracheophyta</taxon>
        <taxon>Spermatophyta</taxon>
        <taxon>Magnoliopsida</taxon>
        <taxon>Liliopsida</taxon>
        <taxon>Poales</taxon>
        <taxon>Poaceae</taxon>
        <taxon>PACMAD clade</taxon>
        <taxon>Panicoideae</taxon>
        <taxon>Andropogonodae</taxon>
        <taxon>Andropogoneae</taxon>
        <taxon>Tripsacinae</taxon>
        <taxon>Zea</taxon>
    </lineage>
</organism>
<sequence>MCTAVRAHRGCPRLSSPGIAGPLLVRIGAAPHDTSQFFFSMLQIDIWEDRKIFDTQAQSLKDDFFRRLKDIRNKLKNTGSELLEKVVSSYKHVLNAPMDEDTLMRKCQAALINFDELNKTYGNNSVLGKLYVF</sequence>
<dbReference type="EMBL" id="CM007649">
    <property type="protein sequence ID" value="ONM34970.1"/>
    <property type="molecule type" value="Genomic_DNA"/>
</dbReference>